<dbReference type="EMBL" id="CP058649">
    <property type="protein sequence ID" value="QUI25085.1"/>
    <property type="molecule type" value="Genomic_DNA"/>
</dbReference>
<reference evidence="2" key="1">
    <citation type="submission" date="2020-07" db="EMBL/GenBank/DDBJ databases">
        <title>Vallitalea pronyensis genome.</title>
        <authorList>
            <person name="Postec A."/>
        </authorList>
    </citation>
    <scope>NUCLEOTIDE SEQUENCE</scope>
    <source>
        <strain evidence="2">FatNI3</strain>
    </source>
</reference>
<sequence>MVRPTRRIRLEQVLRQVSRMRQLAGELNGESTTLHGIINDIVCVWKGEASQEFVVQGEGLEEDIRWTSRKISDLADKIERVARNIDREDTRRIREYEEWQERQEERRRERRERRERLRRSQIAKE</sequence>
<feature type="compositionally biased region" description="Basic and acidic residues" evidence="1">
    <location>
        <begin position="99"/>
        <end position="115"/>
    </location>
</feature>
<dbReference type="AlphaFoldDB" id="A0A8J8MNJ1"/>
<proteinExistence type="predicted"/>
<dbReference type="Proteomes" id="UP000683246">
    <property type="component" value="Chromosome"/>
</dbReference>
<dbReference type="KEGG" id="vpy:HZI73_23540"/>
<name>A0A8J8MNJ1_9FIRM</name>
<dbReference type="Gene3D" id="1.10.287.1060">
    <property type="entry name" value="ESAT-6-like"/>
    <property type="match status" value="1"/>
</dbReference>
<keyword evidence="3" id="KW-1185">Reference proteome</keyword>
<evidence type="ECO:0000313" key="2">
    <source>
        <dbReference type="EMBL" id="QUI25085.1"/>
    </source>
</evidence>
<organism evidence="2 3">
    <name type="scientific">Vallitalea pronyensis</name>
    <dbReference type="NCBI Taxonomy" id="1348613"/>
    <lineage>
        <taxon>Bacteria</taxon>
        <taxon>Bacillati</taxon>
        <taxon>Bacillota</taxon>
        <taxon>Clostridia</taxon>
        <taxon>Lachnospirales</taxon>
        <taxon>Vallitaleaceae</taxon>
        <taxon>Vallitalea</taxon>
    </lineage>
</organism>
<dbReference type="SUPFAM" id="SSF140453">
    <property type="entry name" value="EsxAB dimer-like"/>
    <property type="match status" value="1"/>
</dbReference>
<feature type="compositionally biased region" description="Basic residues" evidence="1">
    <location>
        <begin position="116"/>
        <end position="125"/>
    </location>
</feature>
<dbReference type="InterPro" id="IPR036689">
    <property type="entry name" value="ESAT-6-like_sf"/>
</dbReference>
<accession>A0A8J8MNJ1</accession>
<evidence type="ECO:0000256" key="1">
    <source>
        <dbReference type="SAM" id="MobiDB-lite"/>
    </source>
</evidence>
<dbReference type="RefSeq" id="WP_212695784.1">
    <property type="nucleotide sequence ID" value="NZ_CP058649.1"/>
</dbReference>
<evidence type="ECO:0000313" key="3">
    <source>
        <dbReference type="Proteomes" id="UP000683246"/>
    </source>
</evidence>
<evidence type="ECO:0008006" key="4">
    <source>
        <dbReference type="Google" id="ProtNLM"/>
    </source>
</evidence>
<feature type="region of interest" description="Disordered" evidence="1">
    <location>
        <begin position="99"/>
        <end position="125"/>
    </location>
</feature>
<gene>
    <name evidence="2" type="ORF">HZI73_23540</name>
</gene>
<protein>
    <recommendedName>
        <fullName evidence="4">WXG100 family type VII secretion target</fullName>
    </recommendedName>
</protein>